<dbReference type="AlphaFoldDB" id="A0A3N1HQN0"/>
<evidence type="ECO:0000256" key="2">
    <source>
        <dbReference type="ARBA" id="ARBA00004162"/>
    </source>
</evidence>
<evidence type="ECO:0000256" key="7">
    <source>
        <dbReference type="ARBA" id="ARBA00022779"/>
    </source>
</evidence>
<evidence type="ECO:0000256" key="1">
    <source>
        <dbReference type="ARBA" id="ARBA00002254"/>
    </source>
</evidence>
<dbReference type="PANTHER" id="PTHR35091">
    <property type="entry name" value="FLAGELLAR PROTEIN FLIL"/>
    <property type="match status" value="1"/>
</dbReference>
<comment type="similarity">
    <text evidence="3 10">Belongs to the FliL family.</text>
</comment>
<keyword evidence="11" id="KW-0969">Cilium</keyword>
<dbReference type="InParanoid" id="A0A3N1HQN0"/>
<proteinExistence type="inferred from homology"/>
<evidence type="ECO:0000313" key="11">
    <source>
        <dbReference type="EMBL" id="ROP44828.1"/>
    </source>
</evidence>
<dbReference type="Pfam" id="PF03748">
    <property type="entry name" value="FliL"/>
    <property type="match status" value="1"/>
</dbReference>
<keyword evidence="8 10" id="KW-1133">Transmembrane helix</keyword>
<dbReference type="GO" id="GO:0009425">
    <property type="term" value="C:bacterial-type flagellum basal body"/>
    <property type="evidence" value="ECO:0007669"/>
    <property type="project" value="InterPro"/>
</dbReference>
<keyword evidence="5 10" id="KW-0145">Chemotaxis</keyword>
<protein>
    <recommendedName>
        <fullName evidence="10">Flagellar protein FliL</fullName>
    </recommendedName>
</protein>
<comment type="subcellular location">
    <subcellularLocation>
        <location evidence="2">Cell membrane</location>
        <topology evidence="2">Single-pass membrane protein</topology>
    </subcellularLocation>
</comment>
<keyword evidence="7 10" id="KW-0283">Flagellar rotation</keyword>
<evidence type="ECO:0000256" key="5">
    <source>
        <dbReference type="ARBA" id="ARBA00022500"/>
    </source>
</evidence>
<reference evidence="11 12" key="1">
    <citation type="journal article" date="2015" name="Stand. Genomic Sci.">
        <title>Genomic Encyclopedia of Bacterial and Archaeal Type Strains, Phase III: the genomes of soil and plant-associated and newly described type strains.</title>
        <authorList>
            <person name="Whitman W.B."/>
            <person name="Woyke T."/>
            <person name="Klenk H.P."/>
            <person name="Zhou Y."/>
            <person name="Lilburn T.G."/>
            <person name="Beck B.J."/>
            <person name="De Vos P."/>
            <person name="Vandamme P."/>
            <person name="Eisen J.A."/>
            <person name="Garrity G."/>
            <person name="Hugenholtz P."/>
            <person name="Kyrpides N.C."/>
        </authorList>
    </citation>
    <scope>NUCLEOTIDE SEQUENCE [LARGE SCALE GENOMIC DNA]</scope>
    <source>
        <strain evidence="11 12">CECT 7306</strain>
    </source>
</reference>
<evidence type="ECO:0000256" key="9">
    <source>
        <dbReference type="ARBA" id="ARBA00023136"/>
    </source>
</evidence>
<keyword evidence="12" id="KW-1185">Reference proteome</keyword>
<comment type="caution">
    <text evidence="11">The sequence shown here is derived from an EMBL/GenBank/DDBJ whole genome shotgun (WGS) entry which is preliminary data.</text>
</comment>
<evidence type="ECO:0000256" key="3">
    <source>
        <dbReference type="ARBA" id="ARBA00008281"/>
    </source>
</evidence>
<evidence type="ECO:0000256" key="8">
    <source>
        <dbReference type="ARBA" id="ARBA00022989"/>
    </source>
</evidence>
<dbReference type="GO" id="GO:0006935">
    <property type="term" value="P:chemotaxis"/>
    <property type="evidence" value="ECO:0007669"/>
    <property type="project" value="UniProtKB-KW"/>
</dbReference>
<keyword evidence="9 10" id="KW-0472">Membrane</keyword>
<dbReference type="PANTHER" id="PTHR35091:SF2">
    <property type="entry name" value="FLAGELLAR PROTEIN FLIL"/>
    <property type="match status" value="1"/>
</dbReference>
<accession>A0A3N1HQN0</accession>
<dbReference type="EMBL" id="RJKN01000002">
    <property type="protein sequence ID" value="ROP44828.1"/>
    <property type="molecule type" value="Genomic_DNA"/>
</dbReference>
<organism evidence="11 12">
    <name type="scientific">Pseudokineococcus lusitanus</name>
    <dbReference type="NCBI Taxonomy" id="763993"/>
    <lineage>
        <taxon>Bacteria</taxon>
        <taxon>Bacillati</taxon>
        <taxon>Actinomycetota</taxon>
        <taxon>Actinomycetes</taxon>
        <taxon>Kineosporiales</taxon>
        <taxon>Kineosporiaceae</taxon>
        <taxon>Pseudokineococcus</taxon>
    </lineage>
</organism>
<gene>
    <name evidence="11" type="ORF">EDC03_0958</name>
</gene>
<dbReference type="RefSeq" id="WP_123379056.1">
    <property type="nucleotide sequence ID" value="NZ_RJKN01000002.1"/>
</dbReference>
<name>A0A3N1HQN0_9ACTN</name>
<comment type="function">
    <text evidence="1 10">Controls the rotational direction of flagella during chemotaxis.</text>
</comment>
<evidence type="ECO:0000256" key="10">
    <source>
        <dbReference type="RuleBase" id="RU364125"/>
    </source>
</evidence>
<dbReference type="GO" id="GO:0005886">
    <property type="term" value="C:plasma membrane"/>
    <property type="evidence" value="ECO:0007669"/>
    <property type="project" value="UniProtKB-SubCell"/>
</dbReference>
<keyword evidence="4 10" id="KW-1003">Cell membrane</keyword>
<keyword evidence="11" id="KW-0282">Flagellum</keyword>
<dbReference type="InterPro" id="IPR005503">
    <property type="entry name" value="FliL"/>
</dbReference>
<dbReference type="Proteomes" id="UP000276232">
    <property type="component" value="Unassembled WGS sequence"/>
</dbReference>
<keyword evidence="11" id="KW-0966">Cell projection</keyword>
<dbReference type="GO" id="GO:0071978">
    <property type="term" value="P:bacterial-type flagellum-dependent swarming motility"/>
    <property type="evidence" value="ECO:0007669"/>
    <property type="project" value="TreeGrafter"/>
</dbReference>
<sequence>MAAKTTAAPAEGEAPAKKKKLPLLIGVVVLVLAVAAGAWFFLLKPDPAAAAEAEHEEPEAGEVVTLDPVSINLADGAYLRLGLALQQTADAAHEADGSIALDQAIALFSGRSKEELADNATREELKKQLTESIAAPYHEEVYKVYFTEFVTQ</sequence>
<feature type="transmembrane region" description="Helical" evidence="10">
    <location>
        <begin position="21"/>
        <end position="42"/>
    </location>
</feature>
<keyword evidence="6 10" id="KW-0812">Transmembrane</keyword>
<dbReference type="OrthoDB" id="3537056at2"/>
<evidence type="ECO:0000256" key="4">
    <source>
        <dbReference type="ARBA" id="ARBA00022475"/>
    </source>
</evidence>
<evidence type="ECO:0000313" key="12">
    <source>
        <dbReference type="Proteomes" id="UP000276232"/>
    </source>
</evidence>
<evidence type="ECO:0000256" key="6">
    <source>
        <dbReference type="ARBA" id="ARBA00022692"/>
    </source>
</evidence>